<comment type="caution">
    <text evidence="1">The sequence shown here is derived from an EMBL/GenBank/DDBJ whole genome shotgun (WGS) entry which is preliminary data.</text>
</comment>
<reference evidence="1 2" key="1">
    <citation type="submission" date="2024-09" db="EMBL/GenBank/DDBJ databases">
        <authorList>
            <person name="Sun Q."/>
            <person name="Mori K."/>
        </authorList>
    </citation>
    <scope>NUCLEOTIDE SEQUENCE [LARGE SCALE GENOMIC DNA]</scope>
    <source>
        <strain evidence="1 2">CECT 8286</strain>
    </source>
</reference>
<evidence type="ECO:0000313" key="2">
    <source>
        <dbReference type="Proteomes" id="UP001589605"/>
    </source>
</evidence>
<evidence type="ECO:0000313" key="1">
    <source>
        <dbReference type="EMBL" id="MFB9055060.1"/>
    </source>
</evidence>
<accession>A0ABV5F6H8</accession>
<proteinExistence type="predicted"/>
<dbReference type="RefSeq" id="WP_382384746.1">
    <property type="nucleotide sequence ID" value="NZ_JBHMEZ010000032.1"/>
</dbReference>
<keyword evidence="2" id="KW-1185">Reference proteome</keyword>
<name>A0ABV5F6H8_9FLAO</name>
<organism evidence="1 2">
    <name type="scientific">Formosa undariae</name>
    <dbReference type="NCBI Taxonomy" id="1325436"/>
    <lineage>
        <taxon>Bacteria</taxon>
        <taxon>Pseudomonadati</taxon>
        <taxon>Bacteroidota</taxon>
        <taxon>Flavobacteriia</taxon>
        <taxon>Flavobacteriales</taxon>
        <taxon>Flavobacteriaceae</taxon>
        <taxon>Formosa</taxon>
    </lineage>
</organism>
<sequence length="228" mass="25268">MRNEVITFLSDESIRPEGQYNQALSFYMRSENANPGVVRYHNVSGYSPQRLSELVYDLKQAYGIADADLVKKAPKVVQLIKKQVPRFKVPEWSTGAPGNKERKEYCKVNEIEAASGKNADLDIAIQDFIDNANAKHLEVTAAETIQREATVRETAFSRVVKAMSEGQKVTPEMKAEIFAGIDITEDEQNKMIEKASANVLGDVPPEGTDVTTEATVNANEITADTEKK</sequence>
<dbReference type="EMBL" id="JBHMEZ010000032">
    <property type="protein sequence ID" value="MFB9055060.1"/>
    <property type="molecule type" value="Genomic_DNA"/>
</dbReference>
<dbReference type="Proteomes" id="UP001589605">
    <property type="component" value="Unassembled WGS sequence"/>
</dbReference>
<gene>
    <name evidence="1" type="ORF">ACFFVB_18410</name>
</gene>
<protein>
    <submittedName>
        <fullName evidence="1">Uncharacterized protein</fullName>
    </submittedName>
</protein>